<dbReference type="OrthoDB" id="9785015at2"/>
<dbReference type="PIRSF" id="PIRSF004846">
    <property type="entry name" value="ModA"/>
    <property type="match status" value="1"/>
</dbReference>
<evidence type="ECO:0000313" key="7">
    <source>
        <dbReference type="Proteomes" id="UP000187085"/>
    </source>
</evidence>
<dbReference type="NCBIfam" id="TIGR01256">
    <property type="entry name" value="modA"/>
    <property type="match status" value="1"/>
</dbReference>
<gene>
    <name evidence="6" type="ORF">BKD30_07150</name>
</gene>
<evidence type="ECO:0000256" key="3">
    <source>
        <dbReference type="ARBA" id="ARBA00022729"/>
    </source>
</evidence>
<accession>A0A1R1LB74</accession>
<dbReference type="Gene3D" id="3.40.190.10">
    <property type="entry name" value="Periplasmic binding protein-like II"/>
    <property type="match status" value="2"/>
</dbReference>
<proteinExistence type="inferred from homology"/>
<feature type="binding site" evidence="4">
    <location>
        <position position="85"/>
    </location>
    <ligand>
        <name>molybdate</name>
        <dbReference type="ChEBI" id="CHEBI:36264"/>
    </ligand>
</feature>
<dbReference type="SUPFAM" id="SSF53850">
    <property type="entry name" value="Periplasmic binding protein-like II"/>
    <property type="match status" value="1"/>
</dbReference>
<dbReference type="GO" id="GO:0046872">
    <property type="term" value="F:metal ion binding"/>
    <property type="evidence" value="ECO:0007669"/>
    <property type="project" value="UniProtKB-KW"/>
</dbReference>
<dbReference type="STRING" id="554083.BKD30_07150"/>
<dbReference type="AlphaFoldDB" id="A0A1R1LB74"/>
<protein>
    <submittedName>
        <fullName evidence="6">Molybdate ABC transporter substrate-binding protein</fullName>
    </submittedName>
</protein>
<dbReference type="GO" id="GO:0030973">
    <property type="term" value="F:molybdate ion binding"/>
    <property type="evidence" value="ECO:0007669"/>
    <property type="project" value="TreeGrafter"/>
</dbReference>
<name>A0A1R1LB74_9MICC</name>
<feature type="binding site" evidence="4">
    <location>
        <position position="57"/>
    </location>
    <ligand>
        <name>molybdate</name>
        <dbReference type="ChEBI" id="CHEBI:36264"/>
    </ligand>
</feature>
<dbReference type="PROSITE" id="PS51257">
    <property type="entry name" value="PROKAR_LIPOPROTEIN"/>
    <property type="match status" value="1"/>
</dbReference>
<keyword evidence="7" id="KW-1185">Reference proteome</keyword>
<feature type="chain" id="PRO_5039208700" evidence="5">
    <location>
        <begin position="27"/>
        <end position="267"/>
    </location>
</feature>
<organism evidence="6 7">
    <name type="scientific">Tersicoccus phoenicis</name>
    <dbReference type="NCBI Taxonomy" id="554083"/>
    <lineage>
        <taxon>Bacteria</taxon>
        <taxon>Bacillati</taxon>
        <taxon>Actinomycetota</taxon>
        <taxon>Actinomycetes</taxon>
        <taxon>Micrococcales</taxon>
        <taxon>Micrococcaceae</taxon>
        <taxon>Tersicoccus</taxon>
    </lineage>
</organism>
<dbReference type="InterPro" id="IPR005950">
    <property type="entry name" value="ModA"/>
</dbReference>
<feature type="binding site" evidence="4">
    <location>
        <position position="204"/>
    </location>
    <ligand>
        <name>molybdate</name>
        <dbReference type="ChEBI" id="CHEBI:36264"/>
    </ligand>
</feature>
<dbReference type="RefSeq" id="WP_076703552.1">
    <property type="nucleotide sequence ID" value="NZ_MRDE01000046.1"/>
</dbReference>
<feature type="binding site" evidence="4">
    <location>
        <position position="186"/>
    </location>
    <ligand>
        <name>molybdate</name>
        <dbReference type="ChEBI" id="CHEBI:36264"/>
    </ligand>
</feature>
<keyword evidence="4" id="KW-0500">Molybdenum</keyword>
<reference evidence="6 7" key="1">
    <citation type="submission" date="2016-12" db="EMBL/GenBank/DDBJ databases">
        <title>Draft genome of Tersicoccus phoenicis 1P05MA.</title>
        <authorList>
            <person name="Nakajima Y."/>
            <person name="Yoshizawa S."/>
            <person name="Nakamura K."/>
            <person name="Ogura Y."/>
            <person name="Hayashi T."/>
            <person name="Kogure K."/>
        </authorList>
    </citation>
    <scope>NUCLEOTIDE SEQUENCE [LARGE SCALE GENOMIC DNA]</scope>
    <source>
        <strain evidence="6 7">1p05MA</strain>
    </source>
</reference>
<keyword evidence="3 5" id="KW-0732">Signal</keyword>
<dbReference type="EMBL" id="MRDE01000046">
    <property type="protein sequence ID" value="OMH24785.1"/>
    <property type="molecule type" value="Genomic_DNA"/>
</dbReference>
<dbReference type="PANTHER" id="PTHR30632">
    <property type="entry name" value="MOLYBDATE-BINDING PERIPLASMIC PROTEIN"/>
    <property type="match status" value="1"/>
</dbReference>
<evidence type="ECO:0000313" key="6">
    <source>
        <dbReference type="EMBL" id="OMH24785.1"/>
    </source>
</evidence>
<keyword evidence="2 4" id="KW-0479">Metal-binding</keyword>
<comment type="similarity">
    <text evidence="1">Belongs to the bacterial solute-binding protein ModA family.</text>
</comment>
<dbReference type="Pfam" id="PF13531">
    <property type="entry name" value="SBP_bac_11"/>
    <property type="match status" value="1"/>
</dbReference>
<comment type="caution">
    <text evidence="6">The sequence shown here is derived from an EMBL/GenBank/DDBJ whole genome shotgun (WGS) entry which is preliminary data.</text>
</comment>
<sequence>MPPRPSRAVVLPVRALSVAAALLLTACGSTPGSIGSGGPATGRSTGQQTITVFAAASLTDVGPRLAAAYRASHPGIEVRFNLAGSQALVSQLIAGADADVLLTADRQSLTPLMGTGILAGDPTVVAVNHLVLAVDPAAGIRGLADLARSGVRTAICQSAVPCGRVSRQVLERAGVIPSATTEEENVRGALTKLTSGQVQAALVYRTDATSAGSAVRIIDLPAAGGNPYPIALTRTGATRPEAAAFERWLTGPEARAVFAAAGFDAPS</sequence>
<evidence type="ECO:0000256" key="4">
    <source>
        <dbReference type="PIRSR" id="PIRSR004846-1"/>
    </source>
</evidence>
<dbReference type="PANTHER" id="PTHR30632:SF0">
    <property type="entry name" value="SULFATE-BINDING PROTEIN"/>
    <property type="match status" value="1"/>
</dbReference>
<dbReference type="GO" id="GO:0015689">
    <property type="term" value="P:molybdate ion transport"/>
    <property type="evidence" value="ECO:0007669"/>
    <property type="project" value="InterPro"/>
</dbReference>
<evidence type="ECO:0000256" key="2">
    <source>
        <dbReference type="ARBA" id="ARBA00022723"/>
    </source>
</evidence>
<feature type="signal peptide" evidence="5">
    <location>
        <begin position="1"/>
        <end position="26"/>
    </location>
</feature>
<dbReference type="InterPro" id="IPR050682">
    <property type="entry name" value="ModA/WtpA"/>
</dbReference>
<dbReference type="Proteomes" id="UP000187085">
    <property type="component" value="Unassembled WGS sequence"/>
</dbReference>
<evidence type="ECO:0000256" key="5">
    <source>
        <dbReference type="SAM" id="SignalP"/>
    </source>
</evidence>
<evidence type="ECO:0000256" key="1">
    <source>
        <dbReference type="ARBA" id="ARBA00009175"/>
    </source>
</evidence>